<organism evidence="1 2">
    <name type="scientific">Desulfoferula mesophila</name>
    <dbReference type="NCBI Taxonomy" id="3058419"/>
    <lineage>
        <taxon>Bacteria</taxon>
        <taxon>Pseudomonadati</taxon>
        <taxon>Thermodesulfobacteriota</taxon>
        <taxon>Desulfarculia</taxon>
        <taxon>Desulfarculales</taxon>
        <taxon>Desulfarculaceae</taxon>
        <taxon>Desulfoferula</taxon>
    </lineage>
</organism>
<keyword evidence="2" id="KW-1185">Reference proteome</keyword>
<proteinExistence type="predicted"/>
<accession>A0AAU9EGL1</accession>
<name>A0AAU9EGL1_9BACT</name>
<evidence type="ECO:0000313" key="2">
    <source>
        <dbReference type="Proteomes" id="UP001366166"/>
    </source>
</evidence>
<dbReference type="Pfam" id="PF19676">
    <property type="entry name" value="DUF6178"/>
    <property type="match status" value="1"/>
</dbReference>
<evidence type="ECO:0000313" key="1">
    <source>
        <dbReference type="EMBL" id="BEQ16323.1"/>
    </source>
</evidence>
<dbReference type="EMBL" id="AP028679">
    <property type="protein sequence ID" value="BEQ16323.1"/>
    <property type="molecule type" value="Genomic_DNA"/>
</dbReference>
<dbReference type="AlphaFoldDB" id="A0AAU9EGL1"/>
<dbReference type="RefSeq" id="WP_338601987.1">
    <property type="nucleotide sequence ID" value="NZ_AP028679.1"/>
</dbReference>
<protein>
    <submittedName>
        <fullName evidence="1">Uncharacterized protein</fullName>
    </submittedName>
</protein>
<gene>
    <name evidence="1" type="ORF">FAK_33890</name>
</gene>
<reference evidence="2" key="1">
    <citation type="journal article" date="2023" name="Arch. Microbiol.">
        <title>Desulfoferula mesophilus gen. nov. sp. nov., a mesophilic sulfate-reducing bacterium isolated from a brackish lake sediment.</title>
        <authorList>
            <person name="Watanabe T."/>
            <person name="Yabe T."/>
            <person name="Tsuji J.M."/>
            <person name="Fukui M."/>
        </authorList>
    </citation>
    <scope>NUCLEOTIDE SEQUENCE [LARGE SCALE GENOMIC DNA]</scope>
    <source>
        <strain evidence="2">12FAK</strain>
    </source>
</reference>
<dbReference type="KEGG" id="dmp:FAK_33890"/>
<dbReference type="Proteomes" id="UP001366166">
    <property type="component" value="Chromosome"/>
</dbReference>
<dbReference type="InterPro" id="IPR045750">
    <property type="entry name" value="DUF6178"/>
</dbReference>
<sequence>MANQTPPSPAPGPAALLKLAQDDPRRAEAVWHGLSREQRLRTVLAAKGVERERLIVLAADSRELAQQLPPDEFATTVLEVGPEDAGALIELCSDEQLTYLLDLTGWWKENFAPERYQIWLPMILDAGAKRLQRWLANTDMEVLALLLRHWVRIVKFLPSQEQQEPPDDLPEFTIDGVYFFEFVDPKVQGFVAQVLVLLKSEMPEAYYRTLEAALWEQTAELQEYANRWRSGRLADHGFPTRLEALELWAAPAPGESAWQDLPPKASVTERAAPRSDRLSAMLPEQEFLPALAGELTGEAGDLLRAELAYIASCGVAALEADPAHPEEVERAARESLGLVNLGLGVLSGGDPVKAREVVSRLSLAALARQGAAAVRDLNRRAWALAKEGWLSRMPTGLHILEPPLDRWLAGLVYARPRCYDPNLGQNREYRAFINLADVETADSAIKQAAFWGTLLLELLALKVEDIRGLYQGEHLSPEDPTDIKLSHVLGTWLARRELGLEGLAPIPAARLREAVTALQKALKHGLEDELAESLRALPDPAQASLAGRALRGVLQHLSLELARLDPEGEMDPRFIAGLVVEA</sequence>